<dbReference type="STRING" id="227084.SAMN05421855_106136"/>
<keyword evidence="1" id="KW-0732">Signal</keyword>
<keyword evidence="3" id="KW-1185">Reference proteome</keyword>
<evidence type="ECO:0000313" key="2">
    <source>
        <dbReference type="EMBL" id="SDF14808.1"/>
    </source>
</evidence>
<sequence>MKPTNSKIRKRILFLVSSIVVLFCQEVIVAQTQAPSVRTGVTFQWSDTQSNNYDSATISSVTVDGEIYNSFAVPTSYGMTRVGPDGHDKNSILENGTVVNANSSTVDWNSDAISAFKDKNLNHYFVSTYNGRNICENFTAIASTDAQVQSLYYNPGIPSNTGGLLAITERNANNCYYISVFGTPVGGGPEQFLGDTFVRQNSTQYGPLFNAPPTGVDYWNSGRVVENGGTIGIALFILDALAPVGSVITRVDLTAATQDHGDGKAFILQQYAVPKIEVGCIDKDYEGTVGGTSNVPVGSTFSLVSGPIPAGQSFNFYPDGSYDYRPTPGFSGDVIFEYQICLPAPNTGVCDSATVTLEYEVDCDCNSGNADGPLLQN</sequence>
<evidence type="ECO:0000313" key="3">
    <source>
        <dbReference type="Proteomes" id="UP000199321"/>
    </source>
</evidence>
<proteinExistence type="predicted"/>
<dbReference type="RefSeq" id="WP_093145208.1">
    <property type="nucleotide sequence ID" value="NZ_BMWO01000006.1"/>
</dbReference>
<gene>
    <name evidence="2" type="ORF">SAMN05421855_106136</name>
</gene>
<dbReference type="Proteomes" id="UP000199321">
    <property type="component" value="Unassembled WGS sequence"/>
</dbReference>
<feature type="signal peptide" evidence="1">
    <location>
        <begin position="1"/>
        <end position="30"/>
    </location>
</feature>
<dbReference type="EMBL" id="FNBA01000006">
    <property type="protein sequence ID" value="SDF14808.1"/>
    <property type="molecule type" value="Genomic_DNA"/>
</dbReference>
<name>A0A1G7IQG9_9FLAO</name>
<evidence type="ECO:0000256" key="1">
    <source>
        <dbReference type="SAM" id="SignalP"/>
    </source>
</evidence>
<feature type="chain" id="PRO_5011523321" evidence="1">
    <location>
        <begin position="31"/>
        <end position="377"/>
    </location>
</feature>
<protein>
    <submittedName>
        <fullName evidence="2">Uncharacterized protein</fullName>
    </submittedName>
</protein>
<dbReference type="Pfam" id="PF17963">
    <property type="entry name" value="Big_9"/>
    <property type="match status" value="1"/>
</dbReference>
<accession>A0A1G7IQG9</accession>
<reference evidence="2 3" key="1">
    <citation type="submission" date="2016-10" db="EMBL/GenBank/DDBJ databases">
        <authorList>
            <person name="de Groot N.N."/>
        </authorList>
    </citation>
    <scope>NUCLEOTIDE SEQUENCE [LARGE SCALE GENOMIC DNA]</scope>
    <source>
        <strain evidence="2 3">DSM 16195</strain>
    </source>
</reference>
<dbReference type="OrthoDB" id="1391086at2"/>
<dbReference type="AlphaFoldDB" id="A0A1G7IQG9"/>
<organism evidence="2 3">
    <name type="scientific">Ulvibacter litoralis</name>
    <dbReference type="NCBI Taxonomy" id="227084"/>
    <lineage>
        <taxon>Bacteria</taxon>
        <taxon>Pseudomonadati</taxon>
        <taxon>Bacteroidota</taxon>
        <taxon>Flavobacteriia</taxon>
        <taxon>Flavobacteriales</taxon>
        <taxon>Flavobacteriaceae</taxon>
        <taxon>Ulvibacter</taxon>
    </lineage>
</organism>